<dbReference type="AlphaFoldDB" id="A0A4Z1NXA2"/>
<evidence type="ECO:0000256" key="1">
    <source>
        <dbReference type="SAM" id="MobiDB-lite"/>
    </source>
</evidence>
<comment type="caution">
    <text evidence="2">The sequence shown here is derived from an EMBL/GenBank/DDBJ whole genome shotgun (WGS) entry which is preliminary data.</text>
</comment>
<keyword evidence="3" id="KW-1185">Reference proteome</keyword>
<dbReference type="Proteomes" id="UP000298493">
    <property type="component" value="Unassembled WGS sequence"/>
</dbReference>
<protein>
    <submittedName>
        <fullName evidence="2">Uncharacterized protein</fullName>
    </submittedName>
</protein>
<evidence type="ECO:0000313" key="3">
    <source>
        <dbReference type="Proteomes" id="UP000298493"/>
    </source>
</evidence>
<feature type="region of interest" description="Disordered" evidence="1">
    <location>
        <begin position="530"/>
        <end position="563"/>
    </location>
</feature>
<feature type="region of interest" description="Disordered" evidence="1">
    <location>
        <begin position="463"/>
        <end position="494"/>
    </location>
</feature>
<name>A0A4Z1NXA2_9PEZI</name>
<feature type="region of interest" description="Disordered" evidence="1">
    <location>
        <begin position="1"/>
        <end position="140"/>
    </location>
</feature>
<accession>A0A4Z1NXA2</accession>
<feature type="compositionally biased region" description="Basic and acidic residues" evidence="1">
    <location>
        <begin position="463"/>
        <end position="488"/>
    </location>
</feature>
<sequence>MEDRHCNSMRVPASPVSSSQINPDAKTPKIQRELGQSQRRSDTSTPYTTVASEPAPPISSSHISPNITTPQNNRKRGRPKKEYIPRPSAPVPSSSASPTPSLQDNPDTTPTSIKRKRGRPKKDNISLPPTKITNSAAVITSRRNSRATLAPISKVPTTPPQLRCRLDALYKEQRRNSGADEISPRRAHVVHLPTRRSSAEPADRAQKRAKQSSSPNTSTPSLLFEGQRGSQTNYFEYDGETANRFEGGLQSNRLPTPLRCGEALADPTRSIALSREVTDGNRGKVSQFKPADSVGSGHRTGSFRHPDRYNSGEALIFCGLAEDVSAAYYEEWKKRREPGTLGSFALNKIKEMAMDRGFNPWACSDLALGNLWDRMRNLAIARGYHDILFENLLPDGKRKWRWERNWTSSLRELGFAKSLIDTVGRSLYVNMRLKTPVSHWAYNFVDQKWNELTGHDNKIKDTLSGRNFGAEKRSSEEEERHREEREYEQSDLQVETEGRRLAEMVSPRSLSLFSEFDLFPDPFDDGRSDDLFRDVTTDGEDSSMDWPGHIFEDDDTRATCTRQ</sequence>
<feature type="compositionally biased region" description="Low complexity" evidence="1">
    <location>
        <begin position="212"/>
        <end position="223"/>
    </location>
</feature>
<reference evidence="2 3" key="1">
    <citation type="submission" date="2019-04" db="EMBL/GenBank/DDBJ databases">
        <title>High contiguity whole genome sequence and gene annotation resource for two Venturia nashicola isolates.</title>
        <authorList>
            <person name="Prokchorchik M."/>
            <person name="Won K."/>
            <person name="Lee Y."/>
            <person name="Choi E.D."/>
            <person name="Segonzac C."/>
            <person name="Sohn K.H."/>
        </authorList>
    </citation>
    <scope>NUCLEOTIDE SEQUENCE [LARGE SCALE GENOMIC DNA]</scope>
    <source>
        <strain evidence="2 3">PRI2</strain>
    </source>
</reference>
<organism evidence="2 3">
    <name type="scientific">Venturia nashicola</name>
    <dbReference type="NCBI Taxonomy" id="86259"/>
    <lineage>
        <taxon>Eukaryota</taxon>
        <taxon>Fungi</taxon>
        <taxon>Dikarya</taxon>
        <taxon>Ascomycota</taxon>
        <taxon>Pezizomycotina</taxon>
        <taxon>Dothideomycetes</taxon>
        <taxon>Pleosporomycetidae</taxon>
        <taxon>Venturiales</taxon>
        <taxon>Venturiaceae</taxon>
        <taxon>Venturia</taxon>
    </lineage>
</organism>
<feature type="compositionally biased region" description="Low complexity" evidence="1">
    <location>
        <begin position="58"/>
        <end position="70"/>
    </location>
</feature>
<dbReference type="EMBL" id="SNSC02000010">
    <property type="protein sequence ID" value="TID20637.1"/>
    <property type="molecule type" value="Genomic_DNA"/>
</dbReference>
<evidence type="ECO:0000313" key="2">
    <source>
        <dbReference type="EMBL" id="TID20637.1"/>
    </source>
</evidence>
<feature type="compositionally biased region" description="Polar residues" evidence="1">
    <location>
        <begin position="131"/>
        <end position="140"/>
    </location>
</feature>
<feature type="compositionally biased region" description="Basic and acidic residues" evidence="1">
    <location>
        <begin position="175"/>
        <end position="184"/>
    </location>
</feature>
<feature type="compositionally biased region" description="Low complexity" evidence="1">
    <location>
        <begin position="91"/>
        <end position="101"/>
    </location>
</feature>
<feature type="region of interest" description="Disordered" evidence="1">
    <location>
        <begin position="175"/>
        <end position="229"/>
    </location>
</feature>
<gene>
    <name evidence="2" type="ORF">E6O75_ATG05401</name>
</gene>
<feature type="compositionally biased region" description="Polar residues" evidence="1">
    <location>
        <begin position="102"/>
        <end position="112"/>
    </location>
</feature>
<proteinExistence type="predicted"/>
<feature type="compositionally biased region" description="Basic and acidic residues" evidence="1">
    <location>
        <begin position="197"/>
        <end position="206"/>
    </location>
</feature>
<feature type="region of interest" description="Disordered" evidence="1">
    <location>
        <begin position="281"/>
        <end position="305"/>
    </location>
</feature>
<feature type="compositionally biased region" description="Polar residues" evidence="1">
    <location>
        <begin position="34"/>
        <end position="51"/>
    </location>
</feature>